<comment type="similarity">
    <text evidence="1">Belongs to the UPF0065 (bug) family.</text>
</comment>
<dbReference type="InterPro" id="IPR005064">
    <property type="entry name" value="BUG"/>
</dbReference>
<accession>A0A1W6Z9C2</accession>
<keyword evidence="2" id="KW-0732">Signal</keyword>
<dbReference type="PANTHER" id="PTHR42928">
    <property type="entry name" value="TRICARBOXYLATE-BINDING PROTEIN"/>
    <property type="match status" value="1"/>
</dbReference>
<evidence type="ECO:0000256" key="1">
    <source>
        <dbReference type="ARBA" id="ARBA00006987"/>
    </source>
</evidence>
<dbReference type="InterPro" id="IPR042100">
    <property type="entry name" value="Bug_dom1"/>
</dbReference>
<protein>
    <recommendedName>
        <fullName evidence="5">ABC transporter substrate-binding protein</fullName>
    </recommendedName>
</protein>
<organism evidence="3 4">
    <name type="scientific">Bordetella genomosp. 13</name>
    <dbReference type="NCBI Taxonomy" id="463040"/>
    <lineage>
        <taxon>Bacteria</taxon>
        <taxon>Pseudomonadati</taxon>
        <taxon>Pseudomonadota</taxon>
        <taxon>Betaproteobacteria</taxon>
        <taxon>Burkholderiales</taxon>
        <taxon>Alcaligenaceae</taxon>
        <taxon>Bordetella</taxon>
    </lineage>
</organism>
<keyword evidence="4" id="KW-1185">Reference proteome</keyword>
<evidence type="ECO:0000313" key="4">
    <source>
        <dbReference type="Proteomes" id="UP000194161"/>
    </source>
</evidence>
<dbReference type="CDD" id="cd07012">
    <property type="entry name" value="PBP2_Bug_TTT"/>
    <property type="match status" value="1"/>
</dbReference>
<dbReference type="AlphaFoldDB" id="A0A1W6Z9C2"/>
<dbReference type="Proteomes" id="UP000194161">
    <property type="component" value="Chromosome"/>
</dbReference>
<proteinExistence type="inferred from homology"/>
<sequence length="330" mass="35042">MQVNREGRTRRRMLAAMMALPAAAAMRAACAQPGWPTQPVKIVVPQGPGSGSDVLARLVGQYLGQILGQPVVVENKVGGGGVIGHEAVLRGHDNHTFVFSSTAPLFVVPALNKAAVYRYADFVPVASVMQAPFVVLVPNTETAPKTLKELIASLRAKPQAYSSAGYGTMTHLASQMLLQSAGVKATHVPYKGSGASLNDLIGQQVSFSTDSLTASMPLIKGGRLRPLAVTGPRREKSLPDVPTLEESGFAGLRIAVIGGLFAPRDATQPAIDGMAEAMATVMRNPEVRQRFATLETEPLNVSRQDFAALMAKEEPRWVAAAAQLEPESRQ</sequence>
<gene>
    <name evidence="3" type="ORF">CAL15_05245</name>
</gene>
<dbReference type="PANTHER" id="PTHR42928:SF5">
    <property type="entry name" value="BLR1237 PROTEIN"/>
    <property type="match status" value="1"/>
</dbReference>
<evidence type="ECO:0008006" key="5">
    <source>
        <dbReference type="Google" id="ProtNLM"/>
    </source>
</evidence>
<reference evidence="3 4" key="1">
    <citation type="submission" date="2017-05" db="EMBL/GenBank/DDBJ databases">
        <title>Complete and WGS of Bordetella genogroups.</title>
        <authorList>
            <person name="Spilker T."/>
            <person name="LiPuma J."/>
        </authorList>
    </citation>
    <scope>NUCLEOTIDE SEQUENCE [LARGE SCALE GENOMIC DNA]</scope>
    <source>
        <strain evidence="3 4">AU7206</strain>
    </source>
</reference>
<dbReference type="Pfam" id="PF03401">
    <property type="entry name" value="TctC"/>
    <property type="match status" value="1"/>
</dbReference>
<dbReference type="EMBL" id="CP021111">
    <property type="protein sequence ID" value="ARP93842.1"/>
    <property type="molecule type" value="Genomic_DNA"/>
</dbReference>
<evidence type="ECO:0000256" key="2">
    <source>
        <dbReference type="SAM" id="SignalP"/>
    </source>
</evidence>
<dbReference type="PIRSF" id="PIRSF017082">
    <property type="entry name" value="YflP"/>
    <property type="match status" value="1"/>
</dbReference>
<dbReference type="KEGG" id="bgm:CAL15_05245"/>
<dbReference type="OrthoDB" id="8896981at2"/>
<feature type="signal peptide" evidence="2">
    <location>
        <begin position="1"/>
        <end position="31"/>
    </location>
</feature>
<dbReference type="RefSeq" id="WP_086077615.1">
    <property type="nucleotide sequence ID" value="NZ_CP021111.1"/>
</dbReference>
<dbReference type="STRING" id="463040.CAL15_05245"/>
<dbReference type="Gene3D" id="3.40.190.150">
    <property type="entry name" value="Bordetella uptake gene, domain 1"/>
    <property type="match status" value="1"/>
</dbReference>
<dbReference type="Gene3D" id="3.40.190.10">
    <property type="entry name" value="Periplasmic binding protein-like II"/>
    <property type="match status" value="1"/>
</dbReference>
<dbReference type="SUPFAM" id="SSF53850">
    <property type="entry name" value="Periplasmic binding protein-like II"/>
    <property type="match status" value="1"/>
</dbReference>
<evidence type="ECO:0000313" key="3">
    <source>
        <dbReference type="EMBL" id="ARP93842.1"/>
    </source>
</evidence>
<feature type="chain" id="PRO_5013094483" description="ABC transporter substrate-binding protein" evidence="2">
    <location>
        <begin position="32"/>
        <end position="330"/>
    </location>
</feature>
<name>A0A1W6Z9C2_9BORD</name>